<dbReference type="InterPro" id="IPR006311">
    <property type="entry name" value="TAT_signal"/>
</dbReference>
<dbReference type="InterPro" id="IPR006101">
    <property type="entry name" value="Glyco_hydro_2"/>
</dbReference>
<dbReference type="InterPro" id="IPR008979">
    <property type="entry name" value="Galactose-bd-like_sf"/>
</dbReference>
<dbReference type="InterPro" id="IPR036156">
    <property type="entry name" value="Beta-gal/glucu_dom_sf"/>
</dbReference>
<dbReference type="EMBL" id="JNVU01000025">
    <property type="protein sequence ID" value="KEI44556.1"/>
    <property type="molecule type" value="Genomic_DNA"/>
</dbReference>
<dbReference type="GO" id="GO:0005975">
    <property type="term" value="P:carbohydrate metabolic process"/>
    <property type="evidence" value="ECO:0007669"/>
    <property type="project" value="InterPro"/>
</dbReference>
<name>A0A073AZ07_9PSEU</name>
<dbReference type="PROSITE" id="PS00608">
    <property type="entry name" value="GLYCOSYL_HYDROL_F2_2"/>
    <property type="match status" value="1"/>
</dbReference>
<dbReference type="PANTHER" id="PTHR42732">
    <property type="entry name" value="BETA-GALACTOSIDASE"/>
    <property type="match status" value="1"/>
</dbReference>
<feature type="domain" description="Glycoside hydrolase family 2 immunoglobulin-like beta-sandwich" evidence="5">
    <location>
        <begin position="266"/>
        <end position="302"/>
    </location>
</feature>
<dbReference type="InterPro" id="IPR006102">
    <property type="entry name" value="Ig-like_GH2"/>
</dbReference>
<evidence type="ECO:0000256" key="4">
    <source>
        <dbReference type="SAM" id="SignalP"/>
    </source>
</evidence>
<evidence type="ECO:0000313" key="10">
    <source>
        <dbReference type="Proteomes" id="UP000031419"/>
    </source>
</evidence>
<protein>
    <submittedName>
        <fullName evidence="9">Beta-galactosidase</fullName>
    </submittedName>
</protein>
<dbReference type="InterPro" id="IPR054593">
    <property type="entry name" value="Beta-mannosidase-like_N2"/>
</dbReference>
<dbReference type="InterPro" id="IPR013783">
    <property type="entry name" value="Ig-like_fold"/>
</dbReference>
<dbReference type="SUPFAM" id="SSF49785">
    <property type="entry name" value="Galactose-binding domain-like"/>
    <property type="match status" value="1"/>
</dbReference>
<dbReference type="PROSITE" id="PS00719">
    <property type="entry name" value="GLYCOSYL_HYDROL_F2_1"/>
    <property type="match status" value="1"/>
</dbReference>
<dbReference type="AlphaFoldDB" id="A0A073AZ07"/>
<comment type="similarity">
    <text evidence="1">Belongs to the glycosyl hydrolase 2 family.</text>
</comment>
<dbReference type="Pfam" id="PF18565">
    <property type="entry name" value="Glyco_hydro2_C5"/>
    <property type="match status" value="1"/>
</dbReference>
<gene>
    <name evidence="9" type="ORF">GU90_10360</name>
</gene>
<dbReference type="OrthoDB" id="9762066at2"/>
<dbReference type="Pfam" id="PF02836">
    <property type="entry name" value="Glyco_hydro_2_C"/>
    <property type="match status" value="1"/>
</dbReference>
<keyword evidence="2" id="KW-0378">Hydrolase</keyword>
<dbReference type="PANTHER" id="PTHR42732:SF1">
    <property type="entry name" value="BETA-MANNOSIDASE"/>
    <property type="match status" value="1"/>
</dbReference>
<evidence type="ECO:0000256" key="3">
    <source>
        <dbReference type="ARBA" id="ARBA00023295"/>
    </source>
</evidence>
<dbReference type="InterPro" id="IPR006103">
    <property type="entry name" value="Glyco_hydro_2_cat"/>
</dbReference>
<dbReference type="InterPro" id="IPR051913">
    <property type="entry name" value="GH2_Domain-Containing"/>
</dbReference>
<feature type="chain" id="PRO_5001686943" evidence="4">
    <location>
        <begin position="37"/>
        <end position="788"/>
    </location>
</feature>
<feature type="domain" description="Glycoside hydrolase family 2" evidence="7">
    <location>
        <begin position="686"/>
        <end position="776"/>
    </location>
</feature>
<dbReference type="Pfam" id="PF00703">
    <property type="entry name" value="Glyco_hydro_2"/>
    <property type="match status" value="1"/>
</dbReference>
<reference evidence="9 10" key="1">
    <citation type="submission" date="2014-06" db="EMBL/GenBank/DDBJ databases">
        <title>Saccharopolyspora rectivirgula DSM-43113 Genome sequencing.</title>
        <authorList>
            <person name="Barrera C."/>
            <person name="Millon L."/>
            <person name="Rognon B."/>
            <person name="Zaugg C."/>
            <person name="Monod M."/>
        </authorList>
    </citation>
    <scope>NUCLEOTIDE SEQUENCE [LARGE SCALE GENOMIC DNA]</scope>
    <source>
        <strain evidence="9 10">DSM 43113</strain>
    </source>
</reference>
<evidence type="ECO:0000256" key="2">
    <source>
        <dbReference type="ARBA" id="ARBA00022801"/>
    </source>
</evidence>
<dbReference type="PROSITE" id="PS51318">
    <property type="entry name" value="TAT"/>
    <property type="match status" value="1"/>
</dbReference>
<keyword evidence="3" id="KW-0326">Glycosidase</keyword>
<dbReference type="SUPFAM" id="SSF51445">
    <property type="entry name" value="(Trans)glycosidases"/>
    <property type="match status" value="1"/>
</dbReference>
<dbReference type="SUPFAM" id="SSF49303">
    <property type="entry name" value="beta-Galactosidase/glucuronidase domain"/>
    <property type="match status" value="1"/>
</dbReference>
<feature type="domain" description="Beta-mannosidase-like galactose-binding" evidence="8">
    <location>
        <begin position="84"/>
        <end position="156"/>
    </location>
</feature>
<evidence type="ECO:0000313" key="9">
    <source>
        <dbReference type="EMBL" id="KEI44556.1"/>
    </source>
</evidence>
<dbReference type="Gene3D" id="2.60.120.260">
    <property type="entry name" value="Galactose-binding domain-like"/>
    <property type="match status" value="1"/>
</dbReference>
<feature type="domain" description="Glycoside hydrolase family 2 catalytic" evidence="6">
    <location>
        <begin position="311"/>
        <end position="585"/>
    </location>
</feature>
<sequence length="788" mass="87431">MPNEFFPSASRFSRRALWRTAAVVAALLAFPRSAPATGSGAARQRFPLLRGWSVRPSPAGRADAVDLPHSPVQLPWRDWEPASWERSWHYEKTFAFHPQRGMRYFLDFDGVLTSATPVLNGHELPQHRGGYLPFRYEVTDLLRTENHLAVTVDGAPDPEVPPNHGPGQPSSAVDFWQPAGMYREVWLTCLPADHISDVFAKPVEVLDERRRGLVVQCELDLAVGGPGYRLGVELRRDGVVLAATSRSLAALPPGRHTVRLGLERLSGIELWHVSRPELYDVVVTLSAGGSPVHDYRVRTGFREAVFTTSGCYLNGERLQVFGLNRHQLFPFVGAAMPARVQRRDAEMLRRELNCNMVRCSHYPQHPAFLDACDELGLMVWVEPPGWQHLGGREWLARSYRDVREMILRDRNHPSVVLWGARLNETPGNAEFYTATERLAKSLDDSRQTTGGMHPADHDSTDFQHDVFGYNDYAWTPGPDGAPQPEPLPPRTDFPYLISEAVGTLSGPAKFYRRTDRQPVQQGQALAHARVHDRAMRDPACTGVLAWCGFDYPSGNGNVFHGIKWPGVVDLFRVPKPGAAFYRAQVDPRQRVVIEPSFYWDFSIIPVTELGDRAAIWSNVDLLKIYLDGLHHSDLSAAREEFPHLAYPPFFANFSNVDPSELRIDGYLDGQLVASRKFCADRGLDRLELSVDSAALTAAEPDATRAELRATDRYGNNRPHVRGNVDLTLTGPAILIGANPFPLSETGGAGAVWLRSTGTPGTALLRAEHPVLGSATARIHITADPAVSG</sequence>
<evidence type="ECO:0000256" key="1">
    <source>
        <dbReference type="ARBA" id="ARBA00007401"/>
    </source>
</evidence>
<evidence type="ECO:0000259" key="7">
    <source>
        <dbReference type="Pfam" id="PF18565"/>
    </source>
</evidence>
<dbReference type="InterPro" id="IPR017853">
    <property type="entry name" value="GH"/>
</dbReference>
<accession>A0A073AZ07</accession>
<dbReference type="InterPro" id="IPR023230">
    <property type="entry name" value="Glyco_hydro_2_CS"/>
</dbReference>
<dbReference type="Pfam" id="PF22666">
    <property type="entry name" value="Glyco_hydro_2_N2"/>
    <property type="match status" value="1"/>
</dbReference>
<keyword evidence="4" id="KW-0732">Signal</keyword>
<proteinExistence type="inferred from homology"/>
<dbReference type="InterPro" id="IPR040605">
    <property type="entry name" value="Glyco_hydro2_dom5"/>
</dbReference>
<dbReference type="InterPro" id="IPR023232">
    <property type="entry name" value="Glyco_hydro_2_AS"/>
</dbReference>
<organism evidence="9 10">
    <name type="scientific">Saccharopolyspora rectivirgula</name>
    <dbReference type="NCBI Taxonomy" id="28042"/>
    <lineage>
        <taxon>Bacteria</taxon>
        <taxon>Bacillati</taxon>
        <taxon>Actinomycetota</taxon>
        <taxon>Actinomycetes</taxon>
        <taxon>Pseudonocardiales</taxon>
        <taxon>Pseudonocardiaceae</taxon>
        <taxon>Saccharopolyspora</taxon>
    </lineage>
</organism>
<comment type="caution">
    <text evidence="9">The sequence shown here is derived from an EMBL/GenBank/DDBJ whole genome shotgun (WGS) entry which is preliminary data.</text>
</comment>
<keyword evidence="10" id="KW-1185">Reference proteome</keyword>
<dbReference type="Gene3D" id="3.20.20.80">
    <property type="entry name" value="Glycosidases"/>
    <property type="match status" value="1"/>
</dbReference>
<dbReference type="STRING" id="28042.GU90_10360"/>
<dbReference type="GO" id="GO:0004553">
    <property type="term" value="F:hydrolase activity, hydrolyzing O-glycosyl compounds"/>
    <property type="evidence" value="ECO:0007669"/>
    <property type="project" value="InterPro"/>
</dbReference>
<dbReference type="Proteomes" id="UP000031419">
    <property type="component" value="Unassembled WGS sequence"/>
</dbReference>
<dbReference type="Gene3D" id="2.60.40.10">
    <property type="entry name" value="Immunoglobulins"/>
    <property type="match status" value="2"/>
</dbReference>
<evidence type="ECO:0000259" key="5">
    <source>
        <dbReference type="Pfam" id="PF00703"/>
    </source>
</evidence>
<dbReference type="eggNOG" id="COG3250">
    <property type="taxonomic scope" value="Bacteria"/>
</dbReference>
<dbReference type="PRINTS" id="PR00132">
    <property type="entry name" value="GLHYDRLASE2"/>
</dbReference>
<evidence type="ECO:0000259" key="6">
    <source>
        <dbReference type="Pfam" id="PF02836"/>
    </source>
</evidence>
<feature type="signal peptide" evidence="4">
    <location>
        <begin position="1"/>
        <end position="36"/>
    </location>
</feature>
<dbReference type="RefSeq" id="WP_037342975.1">
    <property type="nucleotide sequence ID" value="NZ_JNVU01000025.1"/>
</dbReference>
<evidence type="ECO:0000259" key="8">
    <source>
        <dbReference type="Pfam" id="PF22666"/>
    </source>
</evidence>